<keyword evidence="5" id="KW-1185">Reference proteome</keyword>
<feature type="domain" description="Predicted membrane protein YciQ-like C-terminal" evidence="3">
    <location>
        <begin position="262"/>
        <end position="484"/>
    </location>
</feature>
<feature type="transmembrane region" description="Helical" evidence="1">
    <location>
        <begin position="406"/>
        <end position="426"/>
    </location>
</feature>
<accession>A0ABS1M108</accession>
<evidence type="ECO:0000256" key="2">
    <source>
        <dbReference type="SAM" id="SignalP"/>
    </source>
</evidence>
<dbReference type="Pfam" id="PF20990">
    <property type="entry name" value="DUF2207_C"/>
    <property type="match status" value="1"/>
</dbReference>
<keyword evidence="1" id="KW-0472">Membrane</keyword>
<evidence type="ECO:0000259" key="3">
    <source>
        <dbReference type="Pfam" id="PF20990"/>
    </source>
</evidence>
<feature type="chain" id="PRO_5045048041" evidence="2">
    <location>
        <begin position="27"/>
        <end position="530"/>
    </location>
</feature>
<dbReference type="RefSeq" id="WP_201943471.1">
    <property type="nucleotide sequence ID" value="NZ_JAERRJ010000001.1"/>
</dbReference>
<organism evidence="4 5">
    <name type="scientific">Nocardia acididurans</name>
    <dbReference type="NCBI Taxonomy" id="2802282"/>
    <lineage>
        <taxon>Bacteria</taxon>
        <taxon>Bacillati</taxon>
        <taxon>Actinomycetota</taxon>
        <taxon>Actinomycetes</taxon>
        <taxon>Mycobacteriales</taxon>
        <taxon>Nocardiaceae</taxon>
        <taxon>Nocardia</taxon>
    </lineage>
</organism>
<evidence type="ECO:0000313" key="4">
    <source>
        <dbReference type="EMBL" id="MBL1073494.1"/>
    </source>
</evidence>
<evidence type="ECO:0000256" key="1">
    <source>
        <dbReference type="SAM" id="Phobius"/>
    </source>
</evidence>
<keyword evidence="1" id="KW-0812">Transmembrane</keyword>
<protein>
    <submittedName>
        <fullName evidence="4">DUF2207 domain-containing protein</fullName>
    </submittedName>
</protein>
<dbReference type="Proteomes" id="UP000602198">
    <property type="component" value="Unassembled WGS sequence"/>
</dbReference>
<sequence>MQIFRGGVLVALLLALAGVAAPFAHAQSIGVRITADVNLGDDGLLRVVEQVEVPAGQDFRQVLPLRVAIGDGVERNFKVTDVKSTGDATATVGADRFTIEARPGVSTVEYTVHNTVSDTTGAQVFQWSGVLNTDVASISATVIGPDFRMGITKCTIGPPGDPEDCADIRVEPDGVAHLEKTDLRRGDLIEVTLQLPPGTVAANADIKDDNAPGPFSPTGVVFAAFGVLLAALAAAAGYVLWARRSAPATGEVLDPVVREGDRAWFASPDGVLPGTAGLLLDGHVDARDMAATVVDLAVRSYIWVAAVSDSDWRITRVNPADEQLTSYERAVYAALLPDGTDEALLSERRGRVPANVVRKTLISDAVERGEFVDRTRRGFEFWTGVALIVAGIGATVALALGPQRHALVGLALVLGGVAALLLPRYLPSRTALGRELTGRLQAMQRGLESTVPQDIPAADQEMVFSRALPFMVAVRRADQWVRTFRDLNPAADGEPGVYWFGGFEGDRNLHRFASHFPYFITAVEGLFASR</sequence>
<keyword evidence="1" id="KW-1133">Transmembrane helix</keyword>
<feature type="transmembrane region" description="Helical" evidence="1">
    <location>
        <begin position="381"/>
        <end position="400"/>
    </location>
</feature>
<keyword evidence="2" id="KW-0732">Signal</keyword>
<proteinExistence type="predicted"/>
<reference evidence="4 5" key="1">
    <citation type="submission" date="2021-01" db="EMBL/GenBank/DDBJ databases">
        <title>WGS of actinomycetes isolated from Thailand.</title>
        <authorList>
            <person name="Thawai C."/>
        </authorList>
    </citation>
    <scope>NUCLEOTIDE SEQUENCE [LARGE SCALE GENOMIC DNA]</scope>
    <source>
        <strain evidence="4 5">LPG 2</strain>
    </source>
</reference>
<feature type="transmembrane region" description="Helical" evidence="1">
    <location>
        <begin position="220"/>
        <end position="241"/>
    </location>
</feature>
<gene>
    <name evidence="4" type="ORF">JK358_03720</name>
</gene>
<name>A0ABS1M108_9NOCA</name>
<dbReference type="InterPro" id="IPR048389">
    <property type="entry name" value="YciQ-like_C"/>
</dbReference>
<dbReference type="EMBL" id="JAERRJ010000001">
    <property type="protein sequence ID" value="MBL1073494.1"/>
    <property type="molecule type" value="Genomic_DNA"/>
</dbReference>
<comment type="caution">
    <text evidence="4">The sequence shown here is derived from an EMBL/GenBank/DDBJ whole genome shotgun (WGS) entry which is preliminary data.</text>
</comment>
<feature type="signal peptide" evidence="2">
    <location>
        <begin position="1"/>
        <end position="26"/>
    </location>
</feature>
<evidence type="ECO:0000313" key="5">
    <source>
        <dbReference type="Proteomes" id="UP000602198"/>
    </source>
</evidence>